<keyword evidence="8" id="KW-1207">Sterol metabolism</keyword>
<dbReference type="PIRSF" id="PIRSF000137">
    <property type="entry name" value="Alcohol_oxidase"/>
    <property type="match status" value="1"/>
</dbReference>
<dbReference type="GO" id="GO:0016995">
    <property type="term" value="F:cholesterol oxidase activity"/>
    <property type="evidence" value="ECO:0007669"/>
    <property type="project" value="UniProtKB-EC"/>
</dbReference>
<dbReference type="InterPro" id="IPR036188">
    <property type="entry name" value="FAD/NAD-bd_sf"/>
</dbReference>
<accession>A0A1Z3NB99</accession>
<dbReference type="AlphaFoldDB" id="A0A1Z3NB99"/>
<evidence type="ECO:0000256" key="13">
    <source>
        <dbReference type="ARBA" id="ARBA00049723"/>
    </source>
</evidence>
<evidence type="ECO:0000256" key="15">
    <source>
        <dbReference type="ARBA" id="ARBA00049778"/>
    </source>
</evidence>
<evidence type="ECO:0000256" key="3">
    <source>
        <dbReference type="ARBA" id="ARBA00022548"/>
    </source>
</evidence>
<evidence type="ECO:0000259" key="17">
    <source>
        <dbReference type="Pfam" id="PF05199"/>
    </source>
</evidence>
<dbReference type="GO" id="GO:0050660">
    <property type="term" value="F:flavin adenine dinucleotide binding"/>
    <property type="evidence" value="ECO:0007669"/>
    <property type="project" value="InterPro"/>
</dbReference>
<comment type="cofactor">
    <cofactor evidence="1 16">
        <name>FAD</name>
        <dbReference type="ChEBI" id="CHEBI:57692"/>
    </cofactor>
</comment>
<dbReference type="Proteomes" id="UP000197003">
    <property type="component" value="Chromosome"/>
</dbReference>
<dbReference type="SUPFAM" id="SSF51905">
    <property type="entry name" value="FAD/NAD(P)-binding domain"/>
    <property type="match status" value="1"/>
</dbReference>
<keyword evidence="3" id="KW-0153">Cholesterol metabolism</keyword>
<comment type="pathway">
    <text evidence="12">Steroid metabolism; cholesterol degradation.</text>
</comment>
<dbReference type="EMBL" id="CP020946">
    <property type="protein sequence ID" value="ASD64739.1"/>
    <property type="molecule type" value="Genomic_DNA"/>
</dbReference>
<dbReference type="PANTHER" id="PTHR47470">
    <property type="entry name" value="CHOLESTEROL OXIDASE"/>
    <property type="match status" value="1"/>
</dbReference>
<organism evidence="18 19">
    <name type="scientific">Bdellovibrio bacteriovorus</name>
    <dbReference type="NCBI Taxonomy" id="959"/>
    <lineage>
        <taxon>Bacteria</taxon>
        <taxon>Pseudomonadati</taxon>
        <taxon>Bdellovibrionota</taxon>
        <taxon>Bdellovibrionia</taxon>
        <taxon>Bdellovibrionales</taxon>
        <taxon>Pseudobdellovibrionaceae</taxon>
        <taxon>Bdellovibrio</taxon>
    </lineage>
</organism>
<evidence type="ECO:0000256" key="10">
    <source>
        <dbReference type="ARBA" id="ARBA00023235"/>
    </source>
</evidence>
<evidence type="ECO:0000313" key="18">
    <source>
        <dbReference type="EMBL" id="ASD64739.1"/>
    </source>
</evidence>
<evidence type="ECO:0000256" key="6">
    <source>
        <dbReference type="ARBA" id="ARBA00023002"/>
    </source>
</evidence>
<evidence type="ECO:0000256" key="8">
    <source>
        <dbReference type="ARBA" id="ARBA00023166"/>
    </source>
</evidence>
<keyword evidence="10" id="KW-0413">Isomerase</keyword>
<feature type="binding site" evidence="16">
    <location>
        <position position="522"/>
    </location>
    <ligand>
        <name>FAD</name>
        <dbReference type="ChEBI" id="CHEBI:57692"/>
    </ligand>
</feature>
<dbReference type="InterPro" id="IPR052542">
    <property type="entry name" value="Cholesterol_Oxidase"/>
</dbReference>
<feature type="binding site" evidence="16">
    <location>
        <position position="241"/>
    </location>
    <ligand>
        <name>FAD</name>
        <dbReference type="ChEBI" id="CHEBI:57692"/>
    </ligand>
</feature>
<protein>
    <recommendedName>
        <fullName evidence="14">Cholesterol oxidase</fullName>
        <ecNumber evidence="13">1.1.3.6</ecNumber>
        <ecNumber evidence="11">5.3.3.1</ecNumber>
    </recommendedName>
    <alternativeName>
        <fullName evidence="15">Cholesterol isomerase</fullName>
    </alternativeName>
</protein>
<evidence type="ECO:0000256" key="2">
    <source>
        <dbReference type="ARBA" id="ARBA00010790"/>
    </source>
</evidence>
<dbReference type="OrthoDB" id="5287560at2"/>
<evidence type="ECO:0000256" key="9">
    <source>
        <dbReference type="ARBA" id="ARBA00023221"/>
    </source>
</evidence>
<evidence type="ECO:0000313" key="19">
    <source>
        <dbReference type="Proteomes" id="UP000197003"/>
    </source>
</evidence>
<evidence type="ECO:0000256" key="12">
    <source>
        <dbReference type="ARBA" id="ARBA00049645"/>
    </source>
</evidence>
<comment type="similarity">
    <text evidence="2">Belongs to the GMC oxidoreductase family.</text>
</comment>
<dbReference type="Gene3D" id="3.50.50.60">
    <property type="entry name" value="FAD/NAD(P)-binding domain"/>
    <property type="match status" value="3"/>
</dbReference>
<sequence>MKLDYDYIVIGSGFGGSVMTCRLVEKGYKVCLMERGRQWKIGQFPRRPHDVQQRMFWDPEDQKYGLMELRDTPESDVLSLTASGLGGGSLIYANVLYRMPERFFQGWPKIYNRNTLDPFYDRVLHMMEAKPYPYETQNYYKATPKTALLKRLAEEMPPPPDSVGKPSFTLPPLGVRFEGSFPGHQTHNMHGALQSKCNKCGDCDIGCNINAKNSLDLNYIFRARNLKTAGEPADIRTHADVVRIEHCGDYYKVTYVIPEFPQQETTFTAKNVILSAGSIGSTSLLLKMKKQGHLPKLNIWLGKKWSGNGDLLGLIFGSRENIDATNGPVITGAIEYNFKDYEDGYHHGMYLQEAGFPVGFAWYLSGKIPQLPGIRGLGTLFAHSIKKYIFKILNIESRDQINVGDEFAQAIDRADFTKRCFVLLGMGRDKPDGEIRLRSDDQAIIKWKIDGSKLHFDRLRTQMKKIAERIGGVFVDNPLTHLNKVVAVHPLGGCPMGETADTGFVNPLGEVFGYKGLYVVDGSILPTSTGPNPSLTIAAVAEYIAEQIPNKVTTKNKETQEA</sequence>
<evidence type="ECO:0000256" key="4">
    <source>
        <dbReference type="ARBA" id="ARBA00022630"/>
    </source>
</evidence>
<dbReference type="InterPro" id="IPR012132">
    <property type="entry name" value="GMC_OxRdtase"/>
</dbReference>
<dbReference type="EC" id="5.3.3.1" evidence="11"/>
<evidence type="ECO:0000256" key="16">
    <source>
        <dbReference type="PIRSR" id="PIRSR000137-2"/>
    </source>
</evidence>
<name>A0A1Z3NB99_BDEBC</name>
<dbReference type="RefSeq" id="WP_088566183.1">
    <property type="nucleotide sequence ID" value="NZ_CP020946.1"/>
</dbReference>
<keyword evidence="9" id="KW-0753">Steroid metabolism</keyword>
<evidence type="ECO:0000256" key="7">
    <source>
        <dbReference type="ARBA" id="ARBA00023098"/>
    </source>
</evidence>
<proteinExistence type="inferred from homology"/>
<dbReference type="GO" id="GO:0008203">
    <property type="term" value="P:cholesterol metabolic process"/>
    <property type="evidence" value="ECO:0007669"/>
    <property type="project" value="UniProtKB-KW"/>
</dbReference>
<dbReference type="Pfam" id="PF05199">
    <property type="entry name" value="GMC_oxred_C"/>
    <property type="match status" value="1"/>
</dbReference>
<evidence type="ECO:0000256" key="11">
    <source>
        <dbReference type="ARBA" id="ARBA00038856"/>
    </source>
</evidence>
<gene>
    <name evidence="18" type="ORF">B9G79_14780</name>
</gene>
<evidence type="ECO:0000256" key="14">
    <source>
        <dbReference type="ARBA" id="ARBA00049744"/>
    </source>
</evidence>
<keyword evidence="7" id="KW-0443">Lipid metabolism</keyword>
<feature type="domain" description="Glucose-methanol-choline oxidoreductase C-terminal" evidence="17">
    <location>
        <begin position="433"/>
        <end position="541"/>
    </location>
</feature>
<dbReference type="GO" id="GO:0004769">
    <property type="term" value="F:steroid Delta-isomerase activity"/>
    <property type="evidence" value="ECO:0007669"/>
    <property type="project" value="UniProtKB-EC"/>
</dbReference>
<keyword evidence="4" id="KW-0285">Flavoprotein</keyword>
<dbReference type="EC" id="1.1.3.6" evidence="13"/>
<dbReference type="InterPro" id="IPR007867">
    <property type="entry name" value="GMC_OxRtase_C"/>
</dbReference>
<keyword evidence="5 16" id="KW-0274">FAD</keyword>
<keyword evidence="6" id="KW-0560">Oxidoreductase</keyword>
<evidence type="ECO:0000256" key="5">
    <source>
        <dbReference type="ARBA" id="ARBA00022827"/>
    </source>
</evidence>
<evidence type="ECO:0000256" key="1">
    <source>
        <dbReference type="ARBA" id="ARBA00001974"/>
    </source>
</evidence>
<reference evidence="18 19" key="1">
    <citation type="submission" date="2017-04" db="EMBL/GenBank/DDBJ databases">
        <title>Whole genome sequence of Bdellovibrio bacteriovorus strain SSB218315.</title>
        <authorList>
            <person name="Oyedara O."/>
            <person name="Rodriguez-Perez M.A."/>
        </authorList>
    </citation>
    <scope>NUCLEOTIDE SEQUENCE [LARGE SCALE GENOMIC DNA]</scope>
    <source>
        <strain evidence="18 19">SSB218315</strain>
    </source>
</reference>
<dbReference type="PANTHER" id="PTHR47470:SF1">
    <property type="entry name" value="FAD-DEPENDENT OXIDOREDUCTASE 2 FAD BINDING DOMAIN-CONTAINING PROTEIN"/>
    <property type="match status" value="1"/>
</dbReference>
<dbReference type="Pfam" id="PF13450">
    <property type="entry name" value="NAD_binding_8"/>
    <property type="match status" value="1"/>
</dbReference>